<gene>
    <name evidence="8" type="ORF">AALO_G00275530</name>
</gene>
<dbReference type="EMBL" id="JADWDJ010000022">
    <property type="protein sequence ID" value="KAG5262476.1"/>
    <property type="molecule type" value="Genomic_DNA"/>
</dbReference>
<evidence type="ECO:0000256" key="4">
    <source>
        <dbReference type="ARBA" id="ARBA00023163"/>
    </source>
</evidence>
<evidence type="ECO:0000256" key="1">
    <source>
        <dbReference type="ARBA" id="ARBA00004123"/>
    </source>
</evidence>
<dbReference type="PANTHER" id="PTHR35346:SF1">
    <property type="entry name" value="BEN DOMAIN-CONTAINING PROTEIN 6"/>
    <property type="match status" value="1"/>
</dbReference>
<dbReference type="GO" id="GO:0005634">
    <property type="term" value="C:nucleus"/>
    <property type="evidence" value="ECO:0007669"/>
    <property type="project" value="UniProtKB-SubCell"/>
</dbReference>
<sequence>MAFAIYYFKDKTVEVGKISWMSTDDQQQCPKVITQCPDLEEENGWMAIKCVMKGRKRRSDGPAFFPAKVLMVGDNYSDLCKKRQEFINGEDIWEEATKRTSKPNSKGKDVEEDHEVPSKKGRKKSTCAEKQSANQMIEELKKQLANKISSESTNSNEESSDEEQLPRNWSGVQKKVTELKREIKSLKADHGKEILHAMRELPAVVTTLKEIIEKLTVQISTPASTWSTPTPDRQVCAPASPQVLSDPDDMVPLTPGSDVKVPRLKLKSLRTASSTLYIGDLAVLIYGKNTLANSSLTGRKFRAHKDVKSKPQLDQIKLDAIFAHAQTKFPDTTMQDVRQIIGKKCNNISYANQINEKKS</sequence>
<proteinExistence type="predicted"/>
<dbReference type="GO" id="GO:0003677">
    <property type="term" value="F:DNA binding"/>
    <property type="evidence" value="ECO:0007669"/>
    <property type="project" value="InterPro"/>
</dbReference>
<evidence type="ECO:0000313" key="9">
    <source>
        <dbReference type="Proteomes" id="UP000823561"/>
    </source>
</evidence>
<dbReference type="SMART" id="SM01025">
    <property type="entry name" value="BEN"/>
    <property type="match status" value="1"/>
</dbReference>
<accession>A0AAV6FLK3</accession>
<evidence type="ECO:0000256" key="5">
    <source>
        <dbReference type="ARBA" id="ARBA00023242"/>
    </source>
</evidence>
<keyword evidence="9" id="KW-1185">Reference proteome</keyword>
<comment type="caution">
    <text evidence="8">The sequence shown here is derived from an EMBL/GenBank/DDBJ whole genome shotgun (WGS) entry which is preliminary data.</text>
</comment>
<evidence type="ECO:0000259" key="7">
    <source>
        <dbReference type="PROSITE" id="PS51457"/>
    </source>
</evidence>
<reference evidence="8" key="1">
    <citation type="submission" date="2020-10" db="EMBL/GenBank/DDBJ databases">
        <title>Chromosome-scale genome assembly of the Allis shad, Alosa alosa.</title>
        <authorList>
            <person name="Margot Z."/>
            <person name="Christophe K."/>
            <person name="Cabau C."/>
            <person name="Louis A."/>
            <person name="Berthelot C."/>
            <person name="Parey E."/>
            <person name="Roest Crollius H."/>
            <person name="Montfort J."/>
            <person name="Robinson-Rechavi M."/>
            <person name="Bucao C."/>
            <person name="Bouchez O."/>
            <person name="Gislard M."/>
            <person name="Lluch J."/>
            <person name="Milhes M."/>
            <person name="Lampietro C."/>
            <person name="Lopez Roques C."/>
            <person name="Donnadieu C."/>
            <person name="Braasch I."/>
            <person name="Desvignes T."/>
            <person name="Postlethwait J."/>
            <person name="Bobe J."/>
            <person name="Guiguen Y."/>
        </authorList>
    </citation>
    <scope>NUCLEOTIDE SEQUENCE</scope>
    <source>
        <strain evidence="8">M-15738</strain>
        <tissue evidence="8">Blood</tissue>
    </source>
</reference>
<organism evidence="8 9">
    <name type="scientific">Alosa alosa</name>
    <name type="common">allis shad</name>
    <dbReference type="NCBI Taxonomy" id="278164"/>
    <lineage>
        <taxon>Eukaryota</taxon>
        <taxon>Metazoa</taxon>
        <taxon>Chordata</taxon>
        <taxon>Craniata</taxon>
        <taxon>Vertebrata</taxon>
        <taxon>Euteleostomi</taxon>
        <taxon>Actinopterygii</taxon>
        <taxon>Neopterygii</taxon>
        <taxon>Teleostei</taxon>
        <taxon>Clupei</taxon>
        <taxon>Clupeiformes</taxon>
        <taxon>Clupeoidei</taxon>
        <taxon>Clupeidae</taxon>
        <taxon>Alosa</taxon>
    </lineage>
</organism>
<feature type="compositionally biased region" description="Basic and acidic residues" evidence="6">
    <location>
        <begin position="106"/>
        <end position="118"/>
    </location>
</feature>
<dbReference type="Gene3D" id="1.10.10.2590">
    <property type="entry name" value="BEN domain"/>
    <property type="match status" value="1"/>
</dbReference>
<dbReference type="Proteomes" id="UP000823561">
    <property type="component" value="Chromosome 22"/>
</dbReference>
<dbReference type="Pfam" id="PF10523">
    <property type="entry name" value="BEN"/>
    <property type="match status" value="1"/>
</dbReference>
<keyword evidence="4" id="KW-0804">Transcription</keyword>
<dbReference type="AlphaFoldDB" id="A0AAV6FLK3"/>
<dbReference type="PROSITE" id="PS51457">
    <property type="entry name" value="BEN"/>
    <property type="match status" value="1"/>
</dbReference>
<feature type="region of interest" description="Disordered" evidence="6">
    <location>
        <begin position="96"/>
        <end position="132"/>
    </location>
</feature>
<feature type="domain" description="BEN" evidence="7">
    <location>
        <begin position="256"/>
        <end position="352"/>
    </location>
</feature>
<dbReference type="GO" id="GO:0045746">
    <property type="term" value="P:negative regulation of Notch signaling pathway"/>
    <property type="evidence" value="ECO:0007669"/>
    <property type="project" value="InterPro"/>
</dbReference>
<feature type="region of interest" description="Disordered" evidence="6">
    <location>
        <begin position="145"/>
        <end position="171"/>
    </location>
</feature>
<dbReference type="PANTHER" id="PTHR35346">
    <property type="entry name" value="BEN DOMAIN-CONTAINING PROTEIN 6"/>
    <property type="match status" value="1"/>
</dbReference>
<dbReference type="InterPro" id="IPR037496">
    <property type="entry name" value="BEND6-like"/>
</dbReference>
<comment type="subcellular location">
    <subcellularLocation>
        <location evidence="1">Nucleus</location>
    </subcellularLocation>
</comment>
<evidence type="ECO:0000313" key="8">
    <source>
        <dbReference type="EMBL" id="KAG5262476.1"/>
    </source>
</evidence>
<keyword evidence="2" id="KW-0678">Repressor</keyword>
<dbReference type="InterPro" id="IPR018379">
    <property type="entry name" value="BEN_domain"/>
</dbReference>
<evidence type="ECO:0000256" key="3">
    <source>
        <dbReference type="ARBA" id="ARBA00023015"/>
    </source>
</evidence>
<evidence type="ECO:0000256" key="2">
    <source>
        <dbReference type="ARBA" id="ARBA00022491"/>
    </source>
</evidence>
<keyword evidence="3" id="KW-0805">Transcription regulation</keyword>
<dbReference type="GO" id="GO:0045666">
    <property type="term" value="P:positive regulation of neuron differentiation"/>
    <property type="evidence" value="ECO:0007669"/>
    <property type="project" value="InterPro"/>
</dbReference>
<evidence type="ECO:0000256" key="6">
    <source>
        <dbReference type="SAM" id="MobiDB-lite"/>
    </source>
</evidence>
<dbReference type="GO" id="GO:0003714">
    <property type="term" value="F:transcription corepressor activity"/>
    <property type="evidence" value="ECO:0007669"/>
    <property type="project" value="InterPro"/>
</dbReference>
<protein>
    <recommendedName>
        <fullName evidence="7">BEN domain-containing protein</fullName>
    </recommendedName>
</protein>
<name>A0AAV6FLK3_9TELE</name>
<keyword evidence="5" id="KW-0539">Nucleus</keyword>